<name>A0ABY7VK65_9GAMM</name>
<protein>
    <submittedName>
        <fullName evidence="1">Uncharacterized protein</fullName>
    </submittedName>
</protein>
<gene>
    <name evidence="1" type="ORF">H3N35_12360</name>
</gene>
<dbReference type="EMBL" id="CP059693">
    <property type="protein sequence ID" value="WDE14129.1"/>
    <property type="molecule type" value="Genomic_DNA"/>
</dbReference>
<proteinExistence type="predicted"/>
<evidence type="ECO:0000313" key="1">
    <source>
        <dbReference type="EMBL" id="WDE14129.1"/>
    </source>
</evidence>
<evidence type="ECO:0000313" key="2">
    <source>
        <dbReference type="Proteomes" id="UP001215231"/>
    </source>
</evidence>
<reference evidence="1 2" key="1">
    <citation type="journal article" date="2022" name="Mar. Drugs">
        <title>Bioassay-Guided Fractionation Leads to the Detection of Cholic Acid Generated by the Rare Thalassomonas sp.</title>
        <authorList>
            <person name="Pheiffer F."/>
            <person name="Schneider Y.K."/>
            <person name="Hansen E.H."/>
            <person name="Andersen J.H."/>
            <person name="Isaksson J."/>
            <person name="Busche T."/>
            <person name="R C."/>
            <person name="Kalinowski J."/>
            <person name="Zyl L.V."/>
            <person name="Trindade M."/>
        </authorList>
    </citation>
    <scope>NUCLEOTIDE SEQUENCE [LARGE SCALE GENOMIC DNA]</scope>
    <source>
        <strain evidence="1 2">A5K-61T</strain>
    </source>
</reference>
<accession>A0ABY7VK65</accession>
<dbReference type="RefSeq" id="WP_274054643.1">
    <property type="nucleotide sequence ID" value="NZ_CP059693.1"/>
</dbReference>
<organism evidence="1 2">
    <name type="scientific">Thalassomonas haliotis</name>
    <dbReference type="NCBI Taxonomy" id="485448"/>
    <lineage>
        <taxon>Bacteria</taxon>
        <taxon>Pseudomonadati</taxon>
        <taxon>Pseudomonadota</taxon>
        <taxon>Gammaproteobacteria</taxon>
        <taxon>Alteromonadales</taxon>
        <taxon>Colwelliaceae</taxon>
        <taxon>Thalassomonas</taxon>
    </lineage>
</organism>
<dbReference type="Proteomes" id="UP001215231">
    <property type="component" value="Chromosome"/>
</dbReference>
<sequence length="79" mass="9017">MDFELIKRAIKGCPEYQVTREDKSRIYFYRETTRFAVCENGSHFNIYHLTDSGVFLPGPKSGNSIHAIENFVGKALNTS</sequence>
<keyword evidence="2" id="KW-1185">Reference proteome</keyword>